<evidence type="ECO:0000313" key="2">
    <source>
        <dbReference type="EMBL" id="KAJ1362796.1"/>
    </source>
</evidence>
<protein>
    <recommendedName>
        <fullName evidence="4">Lipoprotein</fullName>
    </recommendedName>
</protein>
<dbReference type="Proteomes" id="UP001196413">
    <property type="component" value="Unassembled WGS sequence"/>
</dbReference>
<feature type="signal peptide" evidence="1">
    <location>
        <begin position="1"/>
        <end position="22"/>
    </location>
</feature>
<dbReference type="EMBL" id="JAHQIW010004532">
    <property type="protein sequence ID" value="KAJ1362796.1"/>
    <property type="molecule type" value="Genomic_DNA"/>
</dbReference>
<gene>
    <name evidence="2" type="ORF">KIN20_022474</name>
</gene>
<accession>A0AAD5N5M5</accession>
<dbReference type="AlphaFoldDB" id="A0AAD5N5M5"/>
<comment type="caution">
    <text evidence="2">The sequence shown here is derived from an EMBL/GenBank/DDBJ whole genome shotgun (WGS) entry which is preliminary data.</text>
</comment>
<dbReference type="PROSITE" id="PS51257">
    <property type="entry name" value="PROKAR_LIPOPROTEIN"/>
    <property type="match status" value="1"/>
</dbReference>
<reference evidence="2" key="1">
    <citation type="submission" date="2021-06" db="EMBL/GenBank/DDBJ databases">
        <title>Parelaphostrongylus tenuis whole genome reference sequence.</title>
        <authorList>
            <person name="Garwood T.J."/>
            <person name="Larsen P.A."/>
            <person name="Fountain-Jones N.M."/>
            <person name="Garbe J.R."/>
            <person name="Macchietto M.G."/>
            <person name="Kania S.A."/>
            <person name="Gerhold R.W."/>
            <person name="Richards J.E."/>
            <person name="Wolf T.M."/>
        </authorList>
    </citation>
    <scope>NUCLEOTIDE SEQUENCE</scope>
    <source>
        <strain evidence="2">MNPRO001-30</strain>
        <tissue evidence="2">Meninges</tissue>
    </source>
</reference>
<evidence type="ECO:0000313" key="3">
    <source>
        <dbReference type="Proteomes" id="UP001196413"/>
    </source>
</evidence>
<organism evidence="2 3">
    <name type="scientific">Parelaphostrongylus tenuis</name>
    <name type="common">Meningeal worm</name>
    <dbReference type="NCBI Taxonomy" id="148309"/>
    <lineage>
        <taxon>Eukaryota</taxon>
        <taxon>Metazoa</taxon>
        <taxon>Ecdysozoa</taxon>
        <taxon>Nematoda</taxon>
        <taxon>Chromadorea</taxon>
        <taxon>Rhabditida</taxon>
        <taxon>Rhabditina</taxon>
        <taxon>Rhabditomorpha</taxon>
        <taxon>Strongyloidea</taxon>
        <taxon>Metastrongylidae</taxon>
        <taxon>Parelaphostrongylus</taxon>
    </lineage>
</organism>
<keyword evidence="3" id="KW-1185">Reference proteome</keyword>
<sequence length="97" mass="10286">MARLAPDSFMISVLFTITTVSGCGVMPPGQASTRNFSVAGYTLPVNMVCSTEANIRTKAFGIAGSSGEVQALVSRLVMQTVFDVLEQQGRNALLLML</sequence>
<proteinExistence type="predicted"/>
<evidence type="ECO:0000256" key="1">
    <source>
        <dbReference type="SAM" id="SignalP"/>
    </source>
</evidence>
<name>A0AAD5N5M5_PARTN</name>
<keyword evidence="1" id="KW-0732">Signal</keyword>
<evidence type="ECO:0008006" key="4">
    <source>
        <dbReference type="Google" id="ProtNLM"/>
    </source>
</evidence>
<feature type="chain" id="PRO_5041986138" description="Lipoprotein" evidence="1">
    <location>
        <begin position="23"/>
        <end position="97"/>
    </location>
</feature>